<keyword evidence="3" id="KW-1185">Reference proteome</keyword>
<evidence type="ECO:0000256" key="1">
    <source>
        <dbReference type="SAM" id="MobiDB-lite"/>
    </source>
</evidence>
<accession>A0ABR1BWM9</accession>
<dbReference type="EMBL" id="JAVFWL010000001">
    <property type="protein sequence ID" value="KAK6730708.1"/>
    <property type="molecule type" value="Genomic_DNA"/>
</dbReference>
<organism evidence="2 3">
    <name type="scientific">Necator americanus</name>
    <name type="common">Human hookworm</name>
    <dbReference type="NCBI Taxonomy" id="51031"/>
    <lineage>
        <taxon>Eukaryota</taxon>
        <taxon>Metazoa</taxon>
        <taxon>Ecdysozoa</taxon>
        <taxon>Nematoda</taxon>
        <taxon>Chromadorea</taxon>
        <taxon>Rhabditida</taxon>
        <taxon>Rhabditina</taxon>
        <taxon>Rhabditomorpha</taxon>
        <taxon>Strongyloidea</taxon>
        <taxon>Ancylostomatidae</taxon>
        <taxon>Bunostominae</taxon>
        <taxon>Necator</taxon>
    </lineage>
</organism>
<reference evidence="2 3" key="1">
    <citation type="submission" date="2023-08" db="EMBL/GenBank/DDBJ databases">
        <title>A Necator americanus chromosomal reference genome.</title>
        <authorList>
            <person name="Ilik V."/>
            <person name="Petrzelkova K.J."/>
            <person name="Pardy F."/>
            <person name="Fuh T."/>
            <person name="Niatou-Singa F.S."/>
            <person name="Gouil Q."/>
            <person name="Baker L."/>
            <person name="Ritchie M.E."/>
            <person name="Jex A.R."/>
            <person name="Gazzola D."/>
            <person name="Li H."/>
            <person name="Toshio Fujiwara R."/>
            <person name="Zhan B."/>
            <person name="Aroian R.V."/>
            <person name="Pafco B."/>
            <person name="Schwarz E.M."/>
        </authorList>
    </citation>
    <scope>NUCLEOTIDE SEQUENCE [LARGE SCALE GENOMIC DNA]</scope>
    <source>
        <strain evidence="2 3">Aroian</strain>
        <tissue evidence="2">Whole animal</tissue>
    </source>
</reference>
<evidence type="ECO:0000313" key="2">
    <source>
        <dbReference type="EMBL" id="KAK6730708.1"/>
    </source>
</evidence>
<feature type="compositionally biased region" description="Basic and acidic residues" evidence="1">
    <location>
        <begin position="27"/>
        <end position="36"/>
    </location>
</feature>
<comment type="caution">
    <text evidence="2">The sequence shown here is derived from an EMBL/GenBank/DDBJ whole genome shotgun (WGS) entry which is preliminary data.</text>
</comment>
<name>A0ABR1BWM9_NECAM</name>
<feature type="region of interest" description="Disordered" evidence="1">
    <location>
        <begin position="1"/>
        <end position="46"/>
    </location>
</feature>
<evidence type="ECO:0000313" key="3">
    <source>
        <dbReference type="Proteomes" id="UP001303046"/>
    </source>
</evidence>
<feature type="compositionally biased region" description="Polar residues" evidence="1">
    <location>
        <begin position="1"/>
        <end position="10"/>
    </location>
</feature>
<dbReference type="Proteomes" id="UP001303046">
    <property type="component" value="Unassembled WGS sequence"/>
</dbReference>
<gene>
    <name evidence="2" type="primary">Necator_chrI.g3404</name>
    <name evidence="2" type="ORF">RB195_007275</name>
</gene>
<proteinExistence type="predicted"/>
<protein>
    <submittedName>
        <fullName evidence="2">Uncharacterized protein</fullName>
    </submittedName>
</protein>
<sequence>MSDVRSSSVAAKTRRAGELQRPLVLTEGDKEKEGGRKGGAQSAERRGYALRRAGGRAGGLTATAAAAAVVRRPPRSNYRKSIARVCGTLSSFVIVYELHNSIG</sequence>